<dbReference type="EMBL" id="JAHWGI010001427">
    <property type="protein sequence ID" value="KAK3931647.1"/>
    <property type="molecule type" value="Genomic_DNA"/>
</dbReference>
<gene>
    <name evidence="2" type="ORF">KUF71_007462</name>
</gene>
<evidence type="ECO:0000313" key="2">
    <source>
        <dbReference type="EMBL" id="KAK3931647.1"/>
    </source>
</evidence>
<dbReference type="GO" id="GO:0016874">
    <property type="term" value="F:ligase activity"/>
    <property type="evidence" value="ECO:0007669"/>
    <property type="project" value="UniProtKB-KW"/>
</dbReference>
<feature type="region of interest" description="Disordered" evidence="1">
    <location>
        <begin position="175"/>
        <end position="197"/>
    </location>
</feature>
<keyword evidence="2" id="KW-0436">Ligase</keyword>
<keyword evidence="3" id="KW-1185">Reference proteome</keyword>
<feature type="compositionally biased region" description="Polar residues" evidence="1">
    <location>
        <begin position="188"/>
        <end position="197"/>
    </location>
</feature>
<sequence>RTTLTRQLVREKSFCIANNMFLLGEPLSSLTPGARAVKGKKIPSIKDCLRYVQYLLKEEKNTSTSEHLTTAITEARQIWLDIGFPDENLREKHKIKQMLESYHARYLVLCKSQHKTSETQRDIERKFSNEINVIFDISKKTKENTLPVTLGKILTEARKNHTTLFNVISEAPINNSTSTRKDKKLHTTQHSVPCSSS</sequence>
<evidence type="ECO:0000313" key="3">
    <source>
        <dbReference type="Proteomes" id="UP001219518"/>
    </source>
</evidence>
<proteinExistence type="predicted"/>
<organism evidence="2 3">
    <name type="scientific">Frankliniella fusca</name>
    <dbReference type="NCBI Taxonomy" id="407009"/>
    <lineage>
        <taxon>Eukaryota</taxon>
        <taxon>Metazoa</taxon>
        <taxon>Ecdysozoa</taxon>
        <taxon>Arthropoda</taxon>
        <taxon>Hexapoda</taxon>
        <taxon>Insecta</taxon>
        <taxon>Pterygota</taxon>
        <taxon>Neoptera</taxon>
        <taxon>Paraneoptera</taxon>
        <taxon>Thysanoptera</taxon>
        <taxon>Terebrantia</taxon>
        <taxon>Thripoidea</taxon>
        <taxon>Thripidae</taxon>
        <taxon>Frankliniella</taxon>
    </lineage>
</organism>
<reference evidence="2" key="2">
    <citation type="journal article" date="2023" name="BMC Genomics">
        <title>Pest status, molecular evolution, and epigenetic factors derived from the genome assembly of Frankliniella fusca, a thysanopteran phytovirus vector.</title>
        <authorList>
            <person name="Catto M.A."/>
            <person name="Labadie P.E."/>
            <person name="Jacobson A.L."/>
            <person name="Kennedy G.G."/>
            <person name="Srinivasan R."/>
            <person name="Hunt B.G."/>
        </authorList>
    </citation>
    <scope>NUCLEOTIDE SEQUENCE</scope>
    <source>
        <strain evidence="2">PL_HMW_Pooled</strain>
    </source>
</reference>
<dbReference type="AlphaFoldDB" id="A0AAE1I185"/>
<accession>A0AAE1I185</accession>
<feature type="non-terminal residue" evidence="2">
    <location>
        <position position="197"/>
    </location>
</feature>
<dbReference type="Proteomes" id="UP001219518">
    <property type="component" value="Unassembled WGS sequence"/>
</dbReference>
<name>A0AAE1I185_9NEOP</name>
<evidence type="ECO:0000256" key="1">
    <source>
        <dbReference type="SAM" id="MobiDB-lite"/>
    </source>
</evidence>
<comment type="caution">
    <text evidence="2">The sequence shown here is derived from an EMBL/GenBank/DDBJ whole genome shotgun (WGS) entry which is preliminary data.</text>
</comment>
<reference evidence="2" key="1">
    <citation type="submission" date="2021-07" db="EMBL/GenBank/DDBJ databases">
        <authorList>
            <person name="Catto M.A."/>
            <person name="Jacobson A."/>
            <person name="Kennedy G."/>
            <person name="Labadie P."/>
            <person name="Hunt B.G."/>
            <person name="Srinivasan R."/>
        </authorList>
    </citation>
    <scope>NUCLEOTIDE SEQUENCE</scope>
    <source>
        <strain evidence="2">PL_HMW_Pooled</strain>
        <tissue evidence="2">Head</tissue>
    </source>
</reference>
<protein>
    <submittedName>
        <fullName evidence="2">Glycine--tRNA ligase</fullName>
    </submittedName>
</protein>